<dbReference type="AlphaFoldDB" id="A0AAV1JP34"/>
<protein>
    <recommendedName>
        <fullName evidence="3">Reverse transcriptase</fullName>
    </recommendedName>
</protein>
<name>A0AAV1JP34_9NEOP</name>
<evidence type="ECO:0008006" key="3">
    <source>
        <dbReference type="Google" id="ProtNLM"/>
    </source>
</evidence>
<keyword evidence="2" id="KW-1185">Reference proteome</keyword>
<dbReference type="PANTHER" id="PTHR36688">
    <property type="entry name" value="ENDO/EXONUCLEASE/PHOSPHATASE DOMAIN-CONTAINING PROTEIN"/>
    <property type="match status" value="1"/>
</dbReference>
<evidence type="ECO:0000313" key="1">
    <source>
        <dbReference type="EMBL" id="CAK1550659.1"/>
    </source>
</evidence>
<dbReference type="Proteomes" id="UP001497472">
    <property type="component" value="Unassembled WGS sequence"/>
</dbReference>
<reference evidence="1 2" key="1">
    <citation type="submission" date="2023-11" db="EMBL/GenBank/DDBJ databases">
        <authorList>
            <person name="Okamura Y."/>
        </authorList>
    </citation>
    <scope>NUCLEOTIDE SEQUENCE [LARGE SCALE GENOMIC DNA]</scope>
</reference>
<gene>
    <name evidence="1" type="ORF">LNINA_LOCUS9873</name>
</gene>
<dbReference type="InterPro" id="IPR052560">
    <property type="entry name" value="RdDP_mobile_element"/>
</dbReference>
<comment type="caution">
    <text evidence="1">The sequence shown here is derived from an EMBL/GenBank/DDBJ whole genome shotgun (WGS) entry which is preliminary data.</text>
</comment>
<accession>A0AAV1JP34</accession>
<evidence type="ECO:0000313" key="2">
    <source>
        <dbReference type="Proteomes" id="UP001497472"/>
    </source>
</evidence>
<proteinExistence type="predicted"/>
<sequence>MSKDRPQHSSEMCVMPAHPANFRGCEVYKQILERKTKKDLHLKTRGNLKSDSPKKTILQNNLPEVEKTRINKQMKYSDVLKSNNTINEIDSHTNQSPNNTLEQILLKQAEKFDLILQTLIVHCAQNLQSSPLMDFQLALPLKIVTPEEVYRNIKSMDTKKAPGFDLIDKKVLQELPRKAIAYLTMLFNAILRIRHFPDVWKVSRIVMIHKPDDIALLSSSKNPNQASHNLQRSLNGIEIWLAKWRIAASVTKSVHVTFTLSKGDCPPVTLNGTQLPHQDSVKYLGMHLDRRLTWKKHIWDEINHEQKSQLAPR</sequence>
<dbReference type="EMBL" id="CAVLEF010000088">
    <property type="protein sequence ID" value="CAK1550659.1"/>
    <property type="molecule type" value="Genomic_DNA"/>
</dbReference>
<dbReference type="PANTHER" id="PTHR36688:SF2">
    <property type="entry name" value="ENDONUCLEASE_EXONUCLEASE_PHOSPHATASE DOMAIN-CONTAINING PROTEIN"/>
    <property type="match status" value="1"/>
</dbReference>
<organism evidence="1 2">
    <name type="scientific">Leptosia nina</name>
    <dbReference type="NCBI Taxonomy" id="320188"/>
    <lineage>
        <taxon>Eukaryota</taxon>
        <taxon>Metazoa</taxon>
        <taxon>Ecdysozoa</taxon>
        <taxon>Arthropoda</taxon>
        <taxon>Hexapoda</taxon>
        <taxon>Insecta</taxon>
        <taxon>Pterygota</taxon>
        <taxon>Neoptera</taxon>
        <taxon>Endopterygota</taxon>
        <taxon>Lepidoptera</taxon>
        <taxon>Glossata</taxon>
        <taxon>Ditrysia</taxon>
        <taxon>Papilionoidea</taxon>
        <taxon>Pieridae</taxon>
        <taxon>Pierinae</taxon>
        <taxon>Leptosia</taxon>
    </lineage>
</organism>